<proteinExistence type="predicted"/>
<comment type="caution">
    <text evidence="1">The sequence shown here is derived from an EMBL/GenBank/DDBJ whole genome shotgun (WGS) entry which is preliminary data.</text>
</comment>
<dbReference type="Proteomes" id="UP001521785">
    <property type="component" value="Unassembled WGS sequence"/>
</dbReference>
<organism evidence="1 2">
    <name type="scientific">Paraconiothyrium brasiliense</name>
    <dbReference type="NCBI Taxonomy" id="300254"/>
    <lineage>
        <taxon>Eukaryota</taxon>
        <taxon>Fungi</taxon>
        <taxon>Dikarya</taxon>
        <taxon>Ascomycota</taxon>
        <taxon>Pezizomycotina</taxon>
        <taxon>Dothideomycetes</taxon>
        <taxon>Pleosporomycetidae</taxon>
        <taxon>Pleosporales</taxon>
        <taxon>Massarineae</taxon>
        <taxon>Didymosphaeriaceae</taxon>
        <taxon>Paraconiothyrium</taxon>
    </lineage>
</organism>
<evidence type="ECO:0000313" key="2">
    <source>
        <dbReference type="Proteomes" id="UP001521785"/>
    </source>
</evidence>
<accession>A0ABR3RTZ5</accession>
<gene>
    <name evidence="1" type="ORF">SLS60_002679</name>
</gene>
<dbReference type="EMBL" id="JAKJXO020000003">
    <property type="protein sequence ID" value="KAL1607743.1"/>
    <property type="molecule type" value="Genomic_DNA"/>
</dbReference>
<sequence length="98" mass="10491">MFPTMPKATPAPIPYLPTPHLPALLPSPGPYVEQAATFQSPEQAALLRLLQMEVAEAAPTLGTAVIVTPPFGAETVTPKFCPLARADVQRAASDWQRE</sequence>
<evidence type="ECO:0000313" key="1">
    <source>
        <dbReference type="EMBL" id="KAL1607743.1"/>
    </source>
</evidence>
<keyword evidence="2" id="KW-1185">Reference proteome</keyword>
<protein>
    <submittedName>
        <fullName evidence="1">Uncharacterized protein</fullName>
    </submittedName>
</protein>
<reference evidence="1 2" key="1">
    <citation type="submission" date="2024-02" db="EMBL/GenBank/DDBJ databases">
        <title>De novo assembly and annotation of 12 fungi associated with fruit tree decline syndrome in Ontario, Canada.</title>
        <authorList>
            <person name="Sulman M."/>
            <person name="Ellouze W."/>
            <person name="Ilyukhin E."/>
        </authorList>
    </citation>
    <scope>NUCLEOTIDE SEQUENCE [LARGE SCALE GENOMIC DNA]</scope>
    <source>
        <strain evidence="1 2">M42-189</strain>
    </source>
</reference>
<name>A0ABR3RTZ5_9PLEO</name>